<dbReference type="Proteomes" id="UP001629246">
    <property type="component" value="Unassembled WGS sequence"/>
</dbReference>
<comment type="pathway">
    <text evidence="5">Cofactor biosynthesis; coenzyme A biosynthesis; CoA from (R)-pantothenate: step 5/5.</text>
</comment>
<keyword evidence="3 5" id="KW-0067">ATP-binding</keyword>
<sequence length="213" mass="22715">MNSPAFWHASTTPPFSVGLTGGIGSGKTTVADMFGELGASLIDTDAIAHQLSAPGGRAIAAIRNSFGTEFITEAGAMDRVRMRAHVFAQPPARKQLEAILHPLIRSETARAAQEAKGAYLIFVVPLLVESGNWQSQTARVLVVDCEEEIQIARVMRRNNLTRAEVEAIMAAQASRQARLAAADDVLENNGDAAALMPRVQQLHSQYLALAAAG</sequence>
<proteinExistence type="inferred from homology"/>
<dbReference type="GO" id="GO:0004140">
    <property type="term" value="F:dephospho-CoA kinase activity"/>
    <property type="evidence" value="ECO:0007669"/>
    <property type="project" value="UniProtKB-EC"/>
</dbReference>
<comment type="caution">
    <text evidence="7">The sequence shown here is derived from an EMBL/GenBank/DDBJ whole genome shotgun (WGS) entry which is preliminary data.</text>
</comment>
<evidence type="ECO:0000313" key="8">
    <source>
        <dbReference type="Proteomes" id="UP001629246"/>
    </source>
</evidence>
<keyword evidence="8" id="KW-1185">Reference proteome</keyword>
<dbReference type="SUPFAM" id="SSF52540">
    <property type="entry name" value="P-loop containing nucleoside triphosphate hydrolases"/>
    <property type="match status" value="1"/>
</dbReference>
<dbReference type="Pfam" id="PF01121">
    <property type="entry name" value="CoaE"/>
    <property type="match status" value="1"/>
</dbReference>
<dbReference type="NCBIfam" id="TIGR00152">
    <property type="entry name" value="dephospho-CoA kinase"/>
    <property type="match status" value="1"/>
</dbReference>
<dbReference type="EC" id="2.7.1.24" evidence="5 6"/>
<evidence type="ECO:0000313" key="7">
    <source>
        <dbReference type="EMBL" id="MFL9924725.1"/>
    </source>
</evidence>
<feature type="binding site" evidence="5">
    <location>
        <begin position="24"/>
        <end position="29"/>
    </location>
    <ligand>
        <name>ATP</name>
        <dbReference type="ChEBI" id="CHEBI:30616"/>
    </ligand>
</feature>
<dbReference type="InterPro" id="IPR027417">
    <property type="entry name" value="P-loop_NTPase"/>
</dbReference>
<name>A0ABW9AA26_9BURK</name>
<evidence type="ECO:0000256" key="5">
    <source>
        <dbReference type="HAMAP-Rule" id="MF_00376"/>
    </source>
</evidence>
<keyword evidence="5 7" id="KW-0808">Transferase</keyword>
<keyword evidence="5" id="KW-0963">Cytoplasm</keyword>
<keyword evidence="4 5" id="KW-0173">Coenzyme A biosynthesis</keyword>
<gene>
    <name evidence="5 7" type="primary">coaE</name>
    <name evidence="7" type="ORF">PQR62_10645</name>
</gene>
<dbReference type="RefSeq" id="WP_408157636.1">
    <property type="nucleotide sequence ID" value="NZ_JAQQFM010000004.1"/>
</dbReference>
<comment type="catalytic activity">
    <reaction evidence="5">
        <text>3'-dephospho-CoA + ATP = ADP + CoA + H(+)</text>
        <dbReference type="Rhea" id="RHEA:18245"/>
        <dbReference type="ChEBI" id="CHEBI:15378"/>
        <dbReference type="ChEBI" id="CHEBI:30616"/>
        <dbReference type="ChEBI" id="CHEBI:57287"/>
        <dbReference type="ChEBI" id="CHEBI:57328"/>
        <dbReference type="ChEBI" id="CHEBI:456216"/>
        <dbReference type="EC" id="2.7.1.24"/>
    </reaction>
</comment>
<evidence type="ECO:0000256" key="2">
    <source>
        <dbReference type="ARBA" id="ARBA00022741"/>
    </source>
</evidence>
<keyword evidence="2 5" id="KW-0547">Nucleotide-binding</keyword>
<protein>
    <recommendedName>
        <fullName evidence="5 6">Dephospho-CoA kinase</fullName>
        <ecNumber evidence="5 6">2.7.1.24</ecNumber>
    </recommendedName>
    <alternativeName>
        <fullName evidence="5">Dephosphocoenzyme A kinase</fullName>
    </alternativeName>
</protein>
<organism evidence="7 8">
    <name type="scientific">Herbaspirillum lusitanum</name>
    <dbReference type="NCBI Taxonomy" id="213312"/>
    <lineage>
        <taxon>Bacteria</taxon>
        <taxon>Pseudomonadati</taxon>
        <taxon>Pseudomonadota</taxon>
        <taxon>Betaproteobacteria</taxon>
        <taxon>Burkholderiales</taxon>
        <taxon>Oxalobacteraceae</taxon>
        <taxon>Herbaspirillum</taxon>
    </lineage>
</organism>
<keyword evidence="5 7" id="KW-0418">Kinase</keyword>
<evidence type="ECO:0000256" key="3">
    <source>
        <dbReference type="ARBA" id="ARBA00022840"/>
    </source>
</evidence>
<dbReference type="Gene3D" id="3.40.50.300">
    <property type="entry name" value="P-loop containing nucleotide triphosphate hydrolases"/>
    <property type="match status" value="1"/>
</dbReference>
<evidence type="ECO:0000256" key="4">
    <source>
        <dbReference type="ARBA" id="ARBA00022993"/>
    </source>
</evidence>
<comment type="function">
    <text evidence="5">Catalyzes the phosphorylation of the 3'-hydroxyl group of dephosphocoenzyme A to form coenzyme A.</text>
</comment>
<evidence type="ECO:0000256" key="1">
    <source>
        <dbReference type="ARBA" id="ARBA00009018"/>
    </source>
</evidence>
<dbReference type="EMBL" id="JAQQFM010000004">
    <property type="protein sequence ID" value="MFL9924725.1"/>
    <property type="molecule type" value="Genomic_DNA"/>
</dbReference>
<comment type="subcellular location">
    <subcellularLocation>
        <location evidence="5">Cytoplasm</location>
    </subcellularLocation>
</comment>
<accession>A0ABW9AA26</accession>
<comment type="similarity">
    <text evidence="1 5">Belongs to the CoaE family.</text>
</comment>
<dbReference type="PROSITE" id="PS51219">
    <property type="entry name" value="DPCK"/>
    <property type="match status" value="1"/>
</dbReference>
<dbReference type="CDD" id="cd02022">
    <property type="entry name" value="DPCK"/>
    <property type="match status" value="1"/>
</dbReference>
<dbReference type="PANTHER" id="PTHR10695">
    <property type="entry name" value="DEPHOSPHO-COA KINASE-RELATED"/>
    <property type="match status" value="1"/>
</dbReference>
<dbReference type="InterPro" id="IPR001977">
    <property type="entry name" value="Depp_CoAkinase"/>
</dbReference>
<dbReference type="HAMAP" id="MF_00376">
    <property type="entry name" value="Dephospho_CoA_kinase"/>
    <property type="match status" value="1"/>
</dbReference>
<dbReference type="PANTHER" id="PTHR10695:SF46">
    <property type="entry name" value="BIFUNCTIONAL COENZYME A SYNTHASE-RELATED"/>
    <property type="match status" value="1"/>
</dbReference>
<evidence type="ECO:0000256" key="6">
    <source>
        <dbReference type="NCBIfam" id="TIGR00152"/>
    </source>
</evidence>
<reference evidence="7 8" key="1">
    <citation type="journal article" date="2024" name="Chem. Sci.">
        <title>Discovery of megapolipeptins by genome mining of a Burkholderiales bacteria collection.</title>
        <authorList>
            <person name="Paulo B.S."/>
            <person name="Recchia M.J.J."/>
            <person name="Lee S."/>
            <person name="Fergusson C.H."/>
            <person name="Romanowski S.B."/>
            <person name="Hernandez A."/>
            <person name="Krull N."/>
            <person name="Liu D.Y."/>
            <person name="Cavanagh H."/>
            <person name="Bos A."/>
            <person name="Gray C.A."/>
            <person name="Murphy B.T."/>
            <person name="Linington R.G."/>
            <person name="Eustaquio A.S."/>
        </authorList>
    </citation>
    <scope>NUCLEOTIDE SEQUENCE [LARGE SCALE GENOMIC DNA]</scope>
    <source>
        <strain evidence="7 8">RL21-008-BIB-A</strain>
    </source>
</reference>